<keyword evidence="2" id="KW-1185">Reference proteome</keyword>
<dbReference type="Gene3D" id="3.90.850.10">
    <property type="entry name" value="Fumarylacetoacetase-like, C-terminal domain"/>
    <property type="match status" value="1"/>
</dbReference>
<reference evidence="1 2" key="1">
    <citation type="submission" date="2019-02" db="EMBL/GenBank/DDBJ databases">
        <title>Siculibacillus lacustris gen. nov., sp. nov., a new rosette-forming bacterium isolated from a freshwater crater lake (Lake St. Ana, Romania).</title>
        <authorList>
            <person name="Felfoldi T."/>
            <person name="Marton Z."/>
            <person name="Szabo A."/>
            <person name="Mentes A."/>
            <person name="Boka K."/>
            <person name="Marialigeti K."/>
            <person name="Mathe I."/>
            <person name="Koncz M."/>
            <person name="Schumann P."/>
            <person name="Toth E."/>
        </authorList>
    </citation>
    <scope>NUCLEOTIDE SEQUENCE [LARGE SCALE GENOMIC DNA]</scope>
    <source>
        <strain evidence="1 2">SA-279</strain>
    </source>
</reference>
<evidence type="ECO:0000313" key="1">
    <source>
        <dbReference type="EMBL" id="TBW37017.1"/>
    </source>
</evidence>
<evidence type="ECO:0000313" key="2">
    <source>
        <dbReference type="Proteomes" id="UP000292781"/>
    </source>
</evidence>
<gene>
    <name evidence="1" type="ORF">EYW49_12765</name>
</gene>
<dbReference type="OrthoDB" id="9792137at2"/>
<dbReference type="AlphaFoldDB" id="A0A4Q9VP90"/>
<dbReference type="GO" id="GO:0005737">
    <property type="term" value="C:cytoplasm"/>
    <property type="evidence" value="ECO:0007669"/>
    <property type="project" value="TreeGrafter"/>
</dbReference>
<accession>A0A4Q9VP90</accession>
<dbReference type="PANTHER" id="PTHR30143">
    <property type="entry name" value="ACID HYDRATASE"/>
    <property type="match status" value="1"/>
</dbReference>
<proteinExistence type="predicted"/>
<dbReference type="EMBL" id="SJFN01000017">
    <property type="protein sequence ID" value="TBW37017.1"/>
    <property type="molecule type" value="Genomic_DNA"/>
</dbReference>
<organism evidence="1 2">
    <name type="scientific">Siculibacillus lacustris</name>
    <dbReference type="NCBI Taxonomy" id="1549641"/>
    <lineage>
        <taxon>Bacteria</taxon>
        <taxon>Pseudomonadati</taxon>
        <taxon>Pseudomonadota</taxon>
        <taxon>Alphaproteobacteria</taxon>
        <taxon>Hyphomicrobiales</taxon>
        <taxon>Ancalomicrobiaceae</taxon>
        <taxon>Siculibacillus</taxon>
    </lineage>
</organism>
<dbReference type="InterPro" id="IPR036663">
    <property type="entry name" value="Fumarylacetoacetase_C_sf"/>
</dbReference>
<dbReference type="SUPFAM" id="SSF56529">
    <property type="entry name" value="FAH"/>
    <property type="match status" value="1"/>
</dbReference>
<dbReference type="Proteomes" id="UP000292781">
    <property type="component" value="Unassembled WGS sequence"/>
</dbReference>
<name>A0A4Q9VP90_9HYPH</name>
<dbReference type="GO" id="GO:0008684">
    <property type="term" value="F:2-oxopent-4-enoate hydratase activity"/>
    <property type="evidence" value="ECO:0007669"/>
    <property type="project" value="TreeGrafter"/>
</dbReference>
<dbReference type="PANTHER" id="PTHR30143:SF0">
    <property type="entry name" value="2-KETO-4-PENTENOATE HYDRATASE"/>
    <property type="match status" value="1"/>
</dbReference>
<protein>
    <submittedName>
        <fullName evidence="1">2-keto-4-pentenoate hydratase</fullName>
    </submittedName>
</protein>
<sequence>MHLSQPDIDAIAAAFVAARREARILDAFPGPLPTSLADAYRVQERAIALGGRRLAGWKVAMIRPDLRANLGADRICGPIYADVVHDLPQGGGATVTVYDGGFAALEAEFAARFARDLEPGPDGFDDATILAALASLHAGSEVASSPLPTLNDIGPVAVVCDHGNNAGAVVGPELPGWRTTAPAAFASKMLVDGVVEGEGSAASVPGGPLGALRFLAEQLATRGRHLAAGDVVLTGMTTGIHTVRPGSHGRIVFSGVSDCDIAVVAVER</sequence>
<dbReference type="InterPro" id="IPR050772">
    <property type="entry name" value="Hydratase-Decarb/MhpD_sf"/>
</dbReference>
<dbReference type="RefSeq" id="WP_131309966.1">
    <property type="nucleotide sequence ID" value="NZ_SJFN01000017.1"/>
</dbReference>
<comment type="caution">
    <text evidence="1">The sequence shown here is derived from an EMBL/GenBank/DDBJ whole genome shotgun (WGS) entry which is preliminary data.</text>
</comment>